<accession>A0A8T0U7Y9</accession>
<evidence type="ECO:0000313" key="3">
    <source>
        <dbReference type="Proteomes" id="UP000823388"/>
    </source>
</evidence>
<evidence type="ECO:0000256" key="1">
    <source>
        <dbReference type="SAM" id="MobiDB-lite"/>
    </source>
</evidence>
<evidence type="ECO:0000313" key="2">
    <source>
        <dbReference type="EMBL" id="KAG2620812.1"/>
    </source>
</evidence>
<sequence length="101" mass="10620">MAEPLLERYNFQRSDGRAPSPHAALSAVSGHPPLASRTGLPLRLPGSQSGCKRIPATISHTSTEAISCTGTRAISASTPQALRIWPSRDAVILTKASNATM</sequence>
<name>A0A8T0U7Y9_PANVG</name>
<reference evidence="2" key="1">
    <citation type="submission" date="2020-05" db="EMBL/GenBank/DDBJ databases">
        <title>WGS assembly of Panicum virgatum.</title>
        <authorList>
            <person name="Lovell J.T."/>
            <person name="Jenkins J."/>
            <person name="Shu S."/>
            <person name="Juenger T.E."/>
            <person name="Schmutz J."/>
        </authorList>
    </citation>
    <scope>NUCLEOTIDE SEQUENCE</scope>
    <source>
        <strain evidence="2">AP13</strain>
    </source>
</reference>
<dbReference type="AlphaFoldDB" id="A0A8T0U7Y9"/>
<comment type="caution">
    <text evidence="2">The sequence shown here is derived from an EMBL/GenBank/DDBJ whole genome shotgun (WGS) entry which is preliminary data.</text>
</comment>
<dbReference type="Proteomes" id="UP000823388">
    <property type="component" value="Chromosome 3N"/>
</dbReference>
<dbReference type="EMBL" id="CM029042">
    <property type="protein sequence ID" value="KAG2620812.1"/>
    <property type="molecule type" value="Genomic_DNA"/>
</dbReference>
<keyword evidence="3" id="KW-1185">Reference proteome</keyword>
<organism evidence="2 3">
    <name type="scientific">Panicum virgatum</name>
    <name type="common">Blackwell switchgrass</name>
    <dbReference type="NCBI Taxonomy" id="38727"/>
    <lineage>
        <taxon>Eukaryota</taxon>
        <taxon>Viridiplantae</taxon>
        <taxon>Streptophyta</taxon>
        <taxon>Embryophyta</taxon>
        <taxon>Tracheophyta</taxon>
        <taxon>Spermatophyta</taxon>
        <taxon>Magnoliopsida</taxon>
        <taxon>Liliopsida</taxon>
        <taxon>Poales</taxon>
        <taxon>Poaceae</taxon>
        <taxon>PACMAD clade</taxon>
        <taxon>Panicoideae</taxon>
        <taxon>Panicodae</taxon>
        <taxon>Paniceae</taxon>
        <taxon>Panicinae</taxon>
        <taxon>Panicum</taxon>
        <taxon>Panicum sect. Hiantes</taxon>
    </lineage>
</organism>
<protein>
    <submittedName>
        <fullName evidence="2">Uncharacterized protein</fullName>
    </submittedName>
</protein>
<feature type="region of interest" description="Disordered" evidence="1">
    <location>
        <begin position="9"/>
        <end position="32"/>
    </location>
</feature>
<proteinExistence type="predicted"/>
<gene>
    <name evidence="2" type="ORF">PVAP13_3NG195500</name>
</gene>